<keyword evidence="5" id="KW-0694">RNA-binding</keyword>
<evidence type="ECO:0000256" key="3">
    <source>
        <dbReference type="ARBA" id="ARBA00022679"/>
    </source>
</evidence>
<keyword evidence="2" id="KW-0489">Methyltransferase</keyword>
<dbReference type="PANTHER" id="PTHR22807:SF74">
    <property type="entry name" value="TRNA (CYTOSINE(48)-C(5))-METHYLTRANSFERASE"/>
    <property type="match status" value="1"/>
</dbReference>
<evidence type="ECO:0000256" key="2">
    <source>
        <dbReference type="ARBA" id="ARBA00022603"/>
    </source>
</evidence>
<accession>A0A381NXT3</accession>
<feature type="domain" description="SAM-dependent MTase RsmB/NOP-type" evidence="7">
    <location>
        <begin position="17"/>
        <end position="299"/>
    </location>
</feature>
<dbReference type="Pfam" id="PF01189">
    <property type="entry name" value="Methyltr_RsmB-F"/>
    <property type="match status" value="1"/>
</dbReference>
<dbReference type="GO" id="GO:0030488">
    <property type="term" value="P:tRNA methylation"/>
    <property type="evidence" value="ECO:0007669"/>
    <property type="project" value="TreeGrafter"/>
</dbReference>
<dbReference type="Gene3D" id="3.40.50.150">
    <property type="entry name" value="Vaccinia Virus protein VP39"/>
    <property type="match status" value="1"/>
</dbReference>
<dbReference type="InterPro" id="IPR023267">
    <property type="entry name" value="RCMT"/>
</dbReference>
<feature type="region of interest" description="Disordered" evidence="6">
    <location>
        <begin position="494"/>
        <end position="524"/>
    </location>
</feature>
<reference evidence="8" key="1">
    <citation type="submission" date="2018-05" db="EMBL/GenBank/DDBJ databases">
        <authorList>
            <person name="Lanie J.A."/>
            <person name="Ng W.-L."/>
            <person name="Kazmierczak K.M."/>
            <person name="Andrzejewski T.M."/>
            <person name="Davidsen T.M."/>
            <person name="Wayne K.J."/>
            <person name="Tettelin H."/>
            <person name="Glass J.I."/>
            <person name="Rusch D."/>
            <person name="Podicherti R."/>
            <person name="Tsui H.-C.T."/>
            <person name="Winkler M.E."/>
        </authorList>
    </citation>
    <scope>NUCLEOTIDE SEQUENCE</scope>
</reference>
<evidence type="ECO:0000256" key="4">
    <source>
        <dbReference type="ARBA" id="ARBA00022691"/>
    </source>
</evidence>
<dbReference type="SUPFAM" id="SSF53335">
    <property type="entry name" value="S-adenosyl-L-methionine-dependent methyltransferases"/>
    <property type="match status" value="1"/>
</dbReference>
<evidence type="ECO:0000256" key="6">
    <source>
        <dbReference type="SAM" id="MobiDB-lite"/>
    </source>
</evidence>
<proteinExistence type="inferred from homology"/>
<dbReference type="InterPro" id="IPR029063">
    <property type="entry name" value="SAM-dependent_MTases_sf"/>
</dbReference>
<keyword evidence="4" id="KW-0949">S-adenosyl-L-methionine</keyword>
<dbReference type="AlphaFoldDB" id="A0A381NXT3"/>
<dbReference type="PROSITE" id="PS01153">
    <property type="entry name" value="NOL1_NOP2_SUN"/>
    <property type="match status" value="1"/>
</dbReference>
<comment type="similarity">
    <text evidence="1">Belongs to the class I-like SAM-binding methyltransferase superfamily. RsmB/NOP family.</text>
</comment>
<evidence type="ECO:0000256" key="1">
    <source>
        <dbReference type="ARBA" id="ARBA00007494"/>
    </source>
</evidence>
<dbReference type="PANTHER" id="PTHR22807">
    <property type="entry name" value="NOP2 YEAST -RELATED NOL1/NOP2/FMU SUN DOMAIN-CONTAINING"/>
    <property type="match status" value="1"/>
</dbReference>
<protein>
    <recommendedName>
        <fullName evidence="7">SAM-dependent MTase RsmB/NOP-type domain-containing protein</fullName>
    </recommendedName>
</protein>
<name>A0A381NXT3_9ZZZZ</name>
<dbReference type="InterPro" id="IPR049560">
    <property type="entry name" value="MeTrfase_RsmB-F_NOP2_cat"/>
</dbReference>
<dbReference type="EMBL" id="UINC01000677">
    <property type="protein sequence ID" value="SUZ59436.1"/>
    <property type="molecule type" value="Genomic_DNA"/>
</dbReference>
<evidence type="ECO:0000259" key="7">
    <source>
        <dbReference type="PROSITE" id="PS51686"/>
    </source>
</evidence>
<feature type="compositionally biased region" description="Basic and acidic residues" evidence="6">
    <location>
        <begin position="507"/>
        <end position="524"/>
    </location>
</feature>
<evidence type="ECO:0000256" key="5">
    <source>
        <dbReference type="ARBA" id="ARBA00022884"/>
    </source>
</evidence>
<dbReference type="InterPro" id="IPR018314">
    <property type="entry name" value="RsmB/NOL1/NOP2-like_CS"/>
</dbReference>
<evidence type="ECO:0000313" key="8">
    <source>
        <dbReference type="EMBL" id="SUZ59436.1"/>
    </source>
</evidence>
<dbReference type="PROSITE" id="PS51686">
    <property type="entry name" value="SAM_MT_RSMB_NOP"/>
    <property type="match status" value="1"/>
</dbReference>
<keyword evidence="3" id="KW-0808">Transferase</keyword>
<gene>
    <name evidence="8" type="ORF">METZ01_LOCUS12290</name>
</gene>
<dbReference type="PRINTS" id="PR02008">
    <property type="entry name" value="RCMTFAMILY"/>
</dbReference>
<organism evidence="8">
    <name type="scientific">marine metagenome</name>
    <dbReference type="NCBI Taxonomy" id="408172"/>
    <lineage>
        <taxon>unclassified sequences</taxon>
        <taxon>metagenomes</taxon>
        <taxon>ecological metagenomes</taxon>
    </lineage>
</organism>
<dbReference type="GO" id="GO:0003723">
    <property type="term" value="F:RNA binding"/>
    <property type="evidence" value="ECO:0007669"/>
    <property type="project" value="UniProtKB-KW"/>
</dbReference>
<dbReference type="InterPro" id="IPR001678">
    <property type="entry name" value="MeTrfase_RsmB-F_NOP2_dom"/>
</dbReference>
<dbReference type="CDD" id="cd02440">
    <property type="entry name" value="AdoMet_MTases"/>
    <property type="match status" value="1"/>
</dbReference>
<sequence>MSSLERYRAIIPDWEGFRETILRRDPPTIRVRTGRISVAVLRDRLQAQGFVLSEVEGLPEFLRVIGGPHSVADTLENWLGLFYIQQGSTGVAAPLLAPRPGERVLDLCAAPGGKTTHIADLMQDRGCIVAVDRNENRIRALLGNMYRTVHPNVLVVAGDGRSLPDGALFDRVLVDAPCSAEGTLRRKGGKPRGQTAKFRRQVPLRQEALLRRAIALTRPGGTILYSTCTFAPEENEAVVDRVLKDAPVTLEPITIEAPHAPGLTSFEDQRFDRSLAGACRIYPHHFDSGGLFLARLRRLGGNEPPGSDVVDAAALPGWSPVPPAFPDGRTDPAAAAETIEVAFDRLESLFGIGAAVRGDFGWIVRGEDIWVHRCESWPLGSWDSSDRWRVVSVGLRAMVPDYRNRPRPTNDLFRLLEKAILPKLVSLSVDQWAELLNGEDIEVSGVESGFVPLGLQGHVAGRGLVRGETVRHEIPKVQARWLAKILGFVSGRPASGVEEGSVGNPKEVVRDERRVARGEANGHQ</sequence>
<dbReference type="GO" id="GO:0016428">
    <property type="term" value="F:tRNA (cytidine-5-)-methyltransferase activity"/>
    <property type="evidence" value="ECO:0007669"/>
    <property type="project" value="TreeGrafter"/>
</dbReference>
<dbReference type="Gene3D" id="3.30.70.1170">
    <property type="entry name" value="Sun protein, domain 3"/>
    <property type="match status" value="1"/>
</dbReference>